<keyword evidence="6" id="KW-0732">Signal</keyword>
<dbReference type="Pfam" id="PF00691">
    <property type="entry name" value="OmpA"/>
    <property type="match status" value="1"/>
</dbReference>
<dbReference type="InterPro" id="IPR050330">
    <property type="entry name" value="Bact_OuterMem_StrucFunc"/>
</dbReference>
<keyword evidence="2 4" id="KW-0472">Membrane</keyword>
<evidence type="ECO:0000313" key="9">
    <source>
        <dbReference type="Proteomes" id="UP000468388"/>
    </source>
</evidence>
<feature type="compositionally biased region" description="Basic and acidic residues" evidence="5">
    <location>
        <begin position="586"/>
        <end position="599"/>
    </location>
</feature>
<dbReference type="InterPro" id="IPR006665">
    <property type="entry name" value="OmpA-like"/>
</dbReference>
<dbReference type="RefSeq" id="WP_157299485.1">
    <property type="nucleotide sequence ID" value="NZ_BAAAZB010000010.1"/>
</dbReference>
<dbReference type="InterPro" id="IPR036737">
    <property type="entry name" value="OmpA-like_sf"/>
</dbReference>
<sequence>MKMRFSVLVLCVMFLFPHIVQAQEQKSTRELADEAYEFQQYPRAVNLYNDLVSKSKNPPLDIMGKLANSYLKMGTIPAATYWYENMLKRPESGDSIRLIFIEMLKRTEDYKKAKEQIALLSDKRKAILLAGCDSAVAWKSLPPDYALENIKDLCTQNDEWISGVTKQGLLIEGNGYRKMGISGRAESHPSVDERIGQPYFKSYMLKQYIRGNANNVLDEVIPSVLGRLPYNIGPVCFNAREDTAYVTINQLVETRGQKQTFNLLIFRSVKDKDGYKWKKLEFIRELNYKGSSSSHVVINREGNVLYFVSDRPGGVGKTDIWYSERQADHSWGSPKNCGPVINTPEDEACPTINENGYLYFSSNGHPGMGGYDIFRVAGNRATWDGLQNLRSPVNSGGDDMGFILRGNDFEGFFSSNRLGGMGGDDIYHFMDAHLTEKLKQPDTAKLAVVTPDTTAKPAIKPEIVAVRPPAPDTLTNTDKTAVGRLEKLRFLYDYNSAVLLDESKRVLDNVAAVLKERPNWKLIIKSYADSRGSDSYNLNLTALRCYAVIAYLTNKGISPKRFSYQNMGEKDPINPCSDGVPCTESQHQENRRTELTVVH</sequence>
<evidence type="ECO:0000256" key="1">
    <source>
        <dbReference type="ARBA" id="ARBA00004442"/>
    </source>
</evidence>
<comment type="subcellular location">
    <subcellularLocation>
        <location evidence="1">Cell outer membrane</location>
    </subcellularLocation>
</comment>
<dbReference type="InterPro" id="IPR011990">
    <property type="entry name" value="TPR-like_helical_dom_sf"/>
</dbReference>
<dbReference type="InterPro" id="IPR011659">
    <property type="entry name" value="WD40"/>
</dbReference>
<dbReference type="Pfam" id="PF07676">
    <property type="entry name" value="PD40"/>
    <property type="match status" value="2"/>
</dbReference>
<evidence type="ECO:0000313" key="8">
    <source>
        <dbReference type="EMBL" id="MVT40852.1"/>
    </source>
</evidence>
<dbReference type="PANTHER" id="PTHR30329">
    <property type="entry name" value="STATOR ELEMENT OF FLAGELLAR MOTOR COMPLEX"/>
    <property type="match status" value="1"/>
</dbReference>
<dbReference type="Proteomes" id="UP000468388">
    <property type="component" value="Unassembled WGS sequence"/>
</dbReference>
<evidence type="ECO:0000256" key="5">
    <source>
        <dbReference type="SAM" id="MobiDB-lite"/>
    </source>
</evidence>
<dbReference type="CDD" id="cd07185">
    <property type="entry name" value="OmpA_C-like"/>
    <property type="match status" value="1"/>
</dbReference>
<organism evidence="8 9">
    <name type="scientific">Chitinophaga oryziterrae</name>
    <dbReference type="NCBI Taxonomy" id="1031224"/>
    <lineage>
        <taxon>Bacteria</taxon>
        <taxon>Pseudomonadati</taxon>
        <taxon>Bacteroidota</taxon>
        <taxon>Chitinophagia</taxon>
        <taxon>Chitinophagales</taxon>
        <taxon>Chitinophagaceae</taxon>
        <taxon>Chitinophaga</taxon>
    </lineage>
</organism>
<dbReference type="SUPFAM" id="SSF48452">
    <property type="entry name" value="TPR-like"/>
    <property type="match status" value="1"/>
</dbReference>
<gene>
    <name evidence="8" type="ORF">GO495_09705</name>
</gene>
<proteinExistence type="predicted"/>
<evidence type="ECO:0000256" key="4">
    <source>
        <dbReference type="PROSITE-ProRule" id="PRU00473"/>
    </source>
</evidence>
<dbReference type="GO" id="GO:0009279">
    <property type="term" value="C:cell outer membrane"/>
    <property type="evidence" value="ECO:0007669"/>
    <property type="project" value="UniProtKB-SubCell"/>
</dbReference>
<dbReference type="SUPFAM" id="SSF82171">
    <property type="entry name" value="DPP6 N-terminal domain-like"/>
    <property type="match status" value="1"/>
</dbReference>
<feature type="signal peptide" evidence="6">
    <location>
        <begin position="1"/>
        <end position="22"/>
    </location>
</feature>
<dbReference type="SUPFAM" id="SSF103088">
    <property type="entry name" value="OmpA-like"/>
    <property type="match status" value="1"/>
</dbReference>
<evidence type="ECO:0000256" key="3">
    <source>
        <dbReference type="ARBA" id="ARBA00023237"/>
    </source>
</evidence>
<comment type="caution">
    <text evidence="8">The sequence shown here is derived from an EMBL/GenBank/DDBJ whole genome shotgun (WGS) entry which is preliminary data.</text>
</comment>
<evidence type="ECO:0000259" key="7">
    <source>
        <dbReference type="PROSITE" id="PS51123"/>
    </source>
</evidence>
<accession>A0A6N8J9T2</accession>
<dbReference type="OrthoDB" id="9809364at2"/>
<feature type="region of interest" description="Disordered" evidence="5">
    <location>
        <begin position="575"/>
        <end position="599"/>
    </location>
</feature>
<dbReference type="PANTHER" id="PTHR30329:SF21">
    <property type="entry name" value="LIPOPROTEIN YIAD-RELATED"/>
    <property type="match status" value="1"/>
</dbReference>
<name>A0A6N8J9T2_9BACT</name>
<evidence type="ECO:0000256" key="6">
    <source>
        <dbReference type="SAM" id="SignalP"/>
    </source>
</evidence>
<dbReference type="InterPro" id="IPR006664">
    <property type="entry name" value="OMP_bac"/>
</dbReference>
<keyword evidence="3" id="KW-0998">Cell outer membrane</keyword>
<feature type="domain" description="OmpA-like" evidence="7">
    <location>
        <begin position="479"/>
        <end position="599"/>
    </location>
</feature>
<protein>
    <submittedName>
        <fullName evidence="8">OmpA family protein</fullName>
    </submittedName>
</protein>
<dbReference type="Gene3D" id="3.30.1330.60">
    <property type="entry name" value="OmpA-like domain"/>
    <property type="match status" value="1"/>
</dbReference>
<evidence type="ECO:0000256" key="2">
    <source>
        <dbReference type="ARBA" id="ARBA00023136"/>
    </source>
</evidence>
<dbReference type="EMBL" id="WRXO01000002">
    <property type="protein sequence ID" value="MVT40852.1"/>
    <property type="molecule type" value="Genomic_DNA"/>
</dbReference>
<dbReference type="AlphaFoldDB" id="A0A6N8J9T2"/>
<keyword evidence="9" id="KW-1185">Reference proteome</keyword>
<reference evidence="8 9" key="1">
    <citation type="submission" date="2019-12" db="EMBL/GenBank/DDBJ databases">
        <title>The draft genomic sequence of strain Chitinophaga oryziterrae JCM 16595.</title>
        <authorList>
            <person name="Zhang X."/>
        </authorList>
    </citation>
    <scope>NUCLEOTIDE SEQUENCE [LARGE SCALE GENOMIC DNA]</scope>
    <source>
        <strain evidence="8 9">JCM 16595</strain>
    </source>
</reference>
<feature type="chain" id="PRO_5027057182" evidence="6">
    <location>
        <begin position="23"/>
        <end position="599"/>
    </location>
</feature>
<dbReference type="PRINTS" id="PR01021">
    <property type="entry name" value="OMPADOMAIN"/>
</dbReference>
<dbReference type="PROSITE" id="PS51123">
    <property type="entry name" value="OMPA_2"/>
    <property type="match status" value="1"/>
</dbReference>